<dbReference type="PANTHER" id="PTHR33508">
    <property type="entry name" value="UPF0056 MEMBRANE PROTEIN YHCE"/>
    <property type="match status" value="1"/>
</dbReference>
<organism evidence="8 9">
    <name type="scientific">Paralabilibaculum antarcticum</name>
    <dbReference type="NCBI Taxonomy" id="2912572"/>
    <lineage>
        <taxon>Bacteria</taxon>
        <taxon>Pseudomonadati</taxon>
        <taxon>Bacteroidota</taxon>
        <taxon>Bacteroidia</taxon>
        <taxon>Marinilabiliales</taxon>
        <taxon>Marinifilaceae</taxon>
        <taxon>Paralabilibaculum</taxon>
    </lineage>
</organism>
<sequence>MNLSFIEIVSASMVLFAVIDIIGSIPIILDLQKKGGKIEAFKASIVALSVLIAFTFLGEKLLGLFGVDISSFAIAGSFILFIMGVEMALGIEIIKYDGPSGVSIVPIAFPLVAGAGSFTTVLALRAEYAMENIIIAIVLNLALVYLVLRSTNLVERFLGEGGIHILRKVFGIILLAISVKLFMTNVAIQIHTLFPFLKEALQH</sequence>
<dbReference type="EMBL" id="JAKJSC010000005">
    <property type="protein sequence ID" value="MDE5419713.1"/>
    <property type="molecule type" value="Genomic_DNA"/>
</dbReference>
<evidence type="ECO:0000256" key="5">
    <source>
        <dbReference type="ARBA" id="ARBA00022989"/>
    </source>
</evidence>
<feature type="transmembrane region" description="Helical" evidence="7">
    <location>
        <begin position="6"/>
        <end position="28"/>
    </location>
</feature>
<evidence type="ECO:0000256" key="4">
    <source>
        <dbReference type="ARBA" id="ARBA00022692"/>
    </source>
</evidence>
<dbReference type="Proteomes" id="UP001528920">
    <property type="component" value="Unassembled WGS sequence"/>
</dbReference>
<feature type="transmembrane region" description="Helical" evidence="7">
    <location>
        <begin position="129"/>
        <end position="148"/>
    </location>
</feature>
<dbReference type="Pfam" id="PF01914">
    <property type="entry name" value="MarC"/>
    <property type="match status" value="1"/>
</dbReference>
<evidence type="ECO:0000256" key="1">
    <source>
        <dbReference type="ARBA" id="ARBA00004651"/>
    </source>
</evidence>
<feature type="transmembrane region" description="Helical" evidence="7">
    <location>
        <begin position="101"/>
        <end position="123"/>
    </location>
</feature>
<comment type="caution">
    <text evidence="8">The sequence shown here is derived from an EMBL/GenBank/DDBJ whole genome shotgun (WGS) entry which is preliminary data.</text>
</comment>
<name>A0ABT5VYU8_9BACT</name>
<keyword evidence="5 7" id="KW-1133">Transmembrane helix</keyword>
<keyword evidence="9" id="KW-1185">Reference proteome</keyword>
<evidence type="ECO:0000256" key="3">
    <source>
        <dbReference type="ARBA" id="ARBA00022475"/>
    </source>
</evidence>
<protein>
    <recommendedName>
        <fullName evidence="7">UPF0056 membrane protein</fullName>
    </recommendedName>
</protein>
<dbReference type="RefSeq" id="WP_275111042.1">
    <property type="nucleotide sequence ID" value="NZ_JAKJSC010000005.1"/>
</dbReference>
<evidence type="ECO:0000313" key="9">
    <source>
        <dbReference type="Proteomes" id="UP001528920"/>
    </source>
</evidence>
<feature type="transmembrane region" description="Helical" evidence="7">
    <location>
        <begin position="69"/>
        <end position="89"/>
    </location>
</feature>
<keyword evidence="6 7" id="KW-0472">Membrane</keyword>
<proteinExistence type="inferred from homology"/>
<comment type="similarity">
    <text evidence="2 7">Belongs to the UPF0056 (MarC) family.</text>
</comment>
<keyword evidence="4 7" id="KW-0812">Transmembrane</keyword>
<evidence type="ECO:0000313" key="8">
    <source>
        <dbReference type="EMBL" id="MDE5419713.1"/>
    </source>
</evidence>
<accession>A0ABT5VYU8</accession>
<feature type="transmembrane region" description="Helical" evidence="7">
    <location>
        <begin position="169"/>
        <end position="188"/>
    </location>
</feature>
<dbReference type="PANTHER" id="PTHR33508:SF1">
    <property type="entry name" value="UPF0056 MEMBRANE PROTEIN YHCE"/>
    <property type="match status" value="1"/>
</dbReference>
<reference evidence="8 9" key="1">
    <citation type="submission" date="2022-01" db="EMBL/GenBank/DDBJ databases">
        <title>Labilibaculum sp. nov, a marine bacterium isolated from Antarctica.</title>
        <authorList>
            <person name="Dai W."/>
        </authorList>
    </citation>
    <scope>NUCLEOTIDE SEQUENCE [LARGE SCALE GENOMIC DNA]</scope>
    <source>
        <strain evidence="8 9">DW002</strain>
    </source>
</reference>
<evidence type="ECO:0000256" key="2">
    <source>
        <dbReference type="ARBA" id="ARBA00009784"/>
    </source>
</evidence>
<evidence type="ECO:0000256" key="6">
    <source>
        <dbReference type="ARBA" id="ARBA00023136"/>
    </source>
</evidence>
<keyword evidence="3" id="KW-1003">Cell membrane</keyword>
<dbReference type="InterPro" id="IPR002771">
    <property type="entry name" value="Multi_antbiot-R_MarC"/>
</dbReference>
<evidence type="ECO:0000256" key="7">
    <source>
        <dbReference type="RuleBase" id="RU362048"/>
    </source>
</evidence>
<feature type="transmembrane region" description="Helical" evidence="7">
    <location>
        <begin position="40"/>
        <end position="57"/>
    </location>
</feature>
<gene>
    <name evidence="8" type="ORF">L3049_17100</name>
</gene>
<comment type="subcellular location">
    <subcellularLocation>
        <location evidence="1 7">Cell membrane</location>
        <topology evidence="1 7">Multi-pass membrane protein</topology>
    </subcellularLocation>
</comment>